<accession>A0A9P7RDC3</accession>
<gene>
    <name evidence="2" type="ORF">JMJ77_007698</name>
</gene>
<protein>
    <submittedName>
        <fullName evidence="2">Uncharacterized protein</fullName>
    </submittedName>
</protein>
<keyword evidence="1" id="KW-0732">Signal</keyword>
<sequence>MKPAHVLLSMLLSGTAISTPSPTGATPCEPMSDIESSTSCPYLGANEECFKIERALCTAGCGPLPQEKLFCITSCITSSRRGCSRIGC</sequence>
<keyword evidence="3" id="KW-1185">Reference proteome</keyword>
<dbReference type="Proteomes" id="UP000699042">
    <property type="component" value="Unassembled WGS sequence"/>
</dbReference>
<dbReference type="EMBL" id="JAESDN010000002">
    <property type="protein sequence ID" value="KAG7055233.1"/>
    <property type="molecule type" value="Genomic_DNA"/>
</dbReference>
<dbReference type="AlphaFoldDB" id="A0A9P7RDC3"/>
<name>A0A9P7RDC3_9PEZI</name>
<feature type="signal peptide" evidence="1">
    <location>
        <begin position="1"/>
        <end position="18"/>
    </location>
</feature>
<reference evidence="2" key="1">
    <citation type="submission" date="2021-05" db="EMBL/GenBank/DDBJ databases">
        <title>Comparative genomics of three Colletotrichum scovillei strains and genetic complementation revealed genes involved fungal growth and virulence on chili pepper.</title>
        <authorList>
            <person name="Hsieh D.-K."/>
            <person name="Chuang S.-C."/>
            <person name="Chen C.-Y."/>
            <person name="Chao Y.-T."/>
            <person name="Lu M.-Y.J."/>
            <person name="Lee M.-H."/>
            <person name="Shih M.-C."/>
        </authorList>
    </citation>
    <scope>NUCLEOTIDE SEQUENCE</scope>
    <source>
        <strain evidence="2">Coll-153</strain>
    </source>
</reference>
<evidence type="ECO:0000256" key="1">
    <source>
        <dbReference type="SAM" id="SignalP"/>
    </source>
</evidence>
<proteinExistence type="predicted"/>
<feature type="chain" id="PRO_5040486162" evidence="1">
    <location>
        <begin position="19"/>
        <end position="88"/>
    </location>
</feature>
<evidence type="ECO:0000313" key="3">
    <source>
        <dbReference type="Proteomes" id="UP000699042"/>
    </source>
</evidence>
<comment type="caution">
    <text evidence="2">The sequence shown here is derived from an EMBL/GenBank/DDBJ whole genome shotgun (WGS) entry which is preliminary data.</text>
</comment>
<evidence type="ECO:0000313" key="2">
    <source>
        <dbReference type="EMBL" id="KAG7055233.1"/>
    </source>
</evidence>
<organism evidence="2 3">
    <name type="scientific">Colletotrichum scovillei</name>
    <dbReference type="NCBI Taxonomy" id="1209932"/>
    <lineage>
        <taxon>Eukaryota</taxon>
        <taxon>Fungi</taxon>
        <taxon>Dikarya</taxon>
        <taxon>Ascomycota</taxon>
        <taxon>Pezizomycotina</taxon>
        <taxon>Sordariomycetes</taxon>
        <taxon>Hypocreomycetidae</taxon>
        <taxon>Glomerellales</taxon>
        <taxon>Glomerellaceae</taxon>
        <taxon>Colletotrichum</taxon>
        <taxon>Colletotrichum acutatum species complex</taxon>
    </lineage>
</organism>